<evidence type="ECO:0000256" key="1">
    <source>
        <dbReference type="ARBA" id="ARBA00022679"/>
    </source>
</evidence>
<dbReference type="PANTHER" id="PTHR43800:SF1">
    <property type="entry name" value="PEPTIDYL-LYSINE N-ACETYLTRANSFERASE YJAB"/>
    <property type="match status" value="1"/>
</dbReference>
<keyword evidence="5" id="KW-1185">Reference proteome</keyword>
<dbReference type="InterPro" id="IPR000182">
    <property type="entry name" value="GNAT_dom"/>
</dbReference>
<dbReference type="CDD" id="cd04301">
    <property type="entry name" value="NAT_SF"/>
    <property type="match status" value="1"/>
</dbReference>
<dbReference type="Pfam" id="PF13508">
    <property type="entry name" value="Acetyltransf_7"/>
    <property type="match status" value="1"/>
</dbReference>
<protein>
    <submittedName>
        <fullName evidence="4">Putative acetyltransferase</fullName>
    </submittedName>
</protein>
<keyword evidence="1 4" id="KW-0808">Transferase</keyword>
<organism evidence="4 5">
    <name type="scientific">Xenorhabdus cabanillasii</name>
    <dbReference type="NCBI Taxonomy" id="351673"/>
    <lineage>
        <taxon>Bacteria</taxon>
        <taxon>Pseudomonadati</taxon>
        <taxon>Pseudomonadota</taxon>
        <taxon>Gammaproteobacteria</taxon>
        <taxon>Enterobacterales</taxon>
        <taxon>Morganellaceae</taxon>
        <taxon>Xenorhabdus</taxon>
    </lineage>
</organism>
<dbReference type="Gene3D" id="3.40.630.30">
    <property type="match status" value="1"/>
</dbReference>
<gene>
    <name evidence="4" type="ORF">BDD26_3116</name>
</gene>
<dbReference type="EMBL" id="QTUB01000001">
    <property type="protein sequence ID" value="REF28237.1"/>
    <property type="molecule type" value="Genomic_DNA"/>
</dbReference>
<proteinExistence type="predicted"/>
<dbReference type="GO" id="GO:0016747">
    <property type="term" value="F:acyltransferase activity, transferring groups other than amino-acyl groups"/>
    <property type="evidence" value="ECO:0007669"/>
    <property type="project" value="InterPro"/>
</dbReference>
<evidence type="ECO:0000259" key="3">
    <source>
        <dbReference type="PROSITE" id="PS51186"/>
    </source>
</evidence>
<dbReference type="InterPro" id="IPR016181">
    <property type="entry name" value="Acyl_CoA_acyltransferase"/>
</dbReference>
<dbReference type="PANTHER" id="PTHR43800">
    <property type="entry name" value="PEPTIDYL-LYSINE N-ACETYLTRANSFERASE YJAB"/>
    <property type="match status" value="1"/>
</dbReference>
<keyword evidence="2" id="KW-0012">Acyltransferase</keyword>
<evidence type="ECO:0000256" key="2">
    <source>
        <dbReference type="ARBA" id="ARBA00023315"/>
    </source>
</evidence>
<name>A0A3D9UG42_9GAMM</name>
<accession>A0A3D9UG42</accession>
<feature type="domain" description="N-acetyltransferase" evidence="3">
    <location>
        <begin position="1"/>
        <end position="141"/>
    </location>
</feature>
<dbReference type="SUPFAM" id="SSF55729">
    <property type="entry name" value="Acyl-CoA N-acyltransferases (Nat)"/>
    <property type="match status" value="1"/>
</dbReference>
<evidence type="ECO:0000313" key="5">
    <source>
        <dbReference type="Proteomes" id="UP000256294"/>
    </source>
</evidence>
<sequence length="141" mass="16314">MIRKFTEADMDDVLTIWLEASIKTHHFVAADFWKSQVENMRNLYIPASEVYVYVQNGKIIGFYALHDDVLAAIFVLPNSQGQGVGSELIADAKNRRTELTLAVYQENKRSYNFYLSQGFYVTKEGKDEVTGHLEYVMRFHH</sequence>
<comment type="caution">
    <text evidence="4">The sequence shown here is derived from an EMBL/GenBank/DDBJ whole genome shotgun (WGS) entry which is preliminary data.</text>
</comment>
<reference evidence="4 5" key="1">
    <citation type="submission" date="2018-08" db="EMBL/GenBank/DDBJ databases">
        <title>Genomic Encyclopedia of Archaeal and Bacterial Type Strains, Phase II (KMG-II): from individual species to whole genera.</title>
        <authorList>
            <person name="Goeker M."/>
        </authorList>
    </citation>
    <scope>NUCLEOTIDE SEQUENCE [LARGE SCALE GENOMIC DNA]</scope>
    <source>
        <strain evidence="4 5">DSM 17905</strain>
    </source>
</reference>
<dbReference type="PROSITE" id="PS51186">
    <property type="entry name" value="GNAT"/>
    <property type="match status" value="1"/>
</dbReference>
<dbReference type="AlphaFoldDB" id="A0A3D9UG42"/>
<dbReference type="Proteomes" id="UP000256294">
    <property type="component" value="Unassembled WGS sequence"/>
</dbReference>
<evidence type="ECO:0000313" key="4">
    <source>
        <dbReference type="EMBL" id="REF28237.1"/>
    </source>
</evidence>